<dbReference type="AlphaFoldDB" id="A0A1G7YVQ6"/>
<accession>A0A1G7YVQ6</accession>
<organism evidence="1 2">
    <name type="scientific">Paraburkholderia phenazinium</name>
    <dbReference type="NCBI Taxonomy" id="60549"/>
    <lineage>
        <taxon>Bacteria</taxon>
        <taxon>Pseudomonadati</taxon>
        <taxon>Pseudomonadota</taxon>
        <taxon>Betaproteobacteria</taxon>
        <taxon>Burkholderiales</taxon>
        <taxon>Burkholderiaceae</taxon>
        <taxon>Paraburkholderia</taxon>
    </lineage>
</organism>
<gene>
    <name evidence="1" type="ORF">SAMN05216466_106335</name>
</gene>
<proteinExistence type="predicted"/>
<dbReference type="EMBL" id="FNCJ01000006">
    <property type="protein sequence ID" value="SDH00477.1"/>
    <property type="molecule type" value="Genomic_DNA"/>
</dbReference>
<evidence type="ECO:0000313" key="2">
    <source>
        <dbReference type="Proteomes" id="UP000199706"/>
    </source>
</evidence>
<protein>
    <submittedName>
        <fullName evidence="1">Uncharacterized protein</fullName>
    </submittedName>
</protein>
<reference evidence="1 2" key="1">
    <citation type="submission" date="2016-10" db="EMBL/GenBank/DDBJ databases">
        <authorList>
            <person name="de Groot N.N."/>
        </authorList>
    </citation>
    <scope>NUCLEOTIDE SEQUENCE [LARGE SCALE GENOMIC DNA]</scope>
    <source>
        <strain evidence="1 2">LMG 2247</strain>
    </source>
</reference>
<evidence type="ECO:0000313" key="1">
    <source>
        <dbReference type="EMBL" id="SDH00477.1"/>
    </source>
</evidence>
<sequence>MHAKDKTVRVMTLNERLADMRAHGAQMRKTKASALAFLKRAGIVDDSDELAQPFRN</sequence>
<dbReference type="Proteomes" id="UP000199706">
    <property type="component" value="Unassembled WGS sequence"/>
</dbReference>
<name>A0A1G7YVQ6_9BURK</name>